<dbReference type="PANTHER" id="PTHR34978">
    <property type="entry name" value="POSSIBLE SENSOR-TRANSDUCER PROTEIN BLAR"/>
    <property type="match status" value="1"/>
</dbReference>
<accession>A0A2T6C5X8</accession>
<reference evidence="4 5" key="1">
    <citation type="submission" date="2018-04" db="EMBL/GenBank/DDBJ databases">
        <title>Genomic Encyclopedia of Archaeal and Bacterial Type Strains, Phase II (KMG-II): from individual species to whole genera.</title>
        <authorList>
            <person name="Goeker M."/>
        </authorList>
    </citation>
    <scope>NUCLEOTIDE SEQUENCE [LARGE SCALE GENOMIC DNA]</scope>
    <source>
        <strain evidence="4 5">DSM 25731</strain>
    </source>
</reference>
<name>A0A2T6C5X8_9FLAO</name>
<evidence type="ECO:0000256" key="1">
    <source>
        <dbReference type="SAM" id="MobiDB-lite"/>
    </source>
</evidence>
<feature type="transmembrane region" description="Helical" evidence="2">
    <location>
        <begin position="269"/>
        <end position="287"/>
    </location>
</feature>
<feature type="transmembrane region" description="Helical" evidence="2">
    <location>
        <begin position="6"/>
        <end position="22"/>
    </location>
</feature>
<evidence type="ECO:0000313" key="4">
    <source>
        <dbReference type="EMBL" id="PTX63741.1"/>
    </source>
</evidence>
<evidence type="ECO:0000259" key="3">
    <source>
        <dbReference type="Pfam" id="PF05569"/>
    </source>
</evidence>
<feature type="domain" description="Peptidase M56" evidence="3">
    <location>
        <begin position="169"/>
        <end position="259"/>
    </location>
</feature>
<dbReference type="RefSeq" id="WP_108113118.1">
    <property type="nucleotide sequence ID" value="NZ_QBKT01000001.1"/>
</dbReference>
<keyword evidence="5" id="KW-1185">Reference proteome</keyword>
<keyword evidence="2" id="KW-0472">Membrane</keyword>
<feature type="region of interest" description="Disordered" evidence="1">
    <location>
        <begin position="549"/>
        <end position="570"/>
    </location>
</feature>
<evidence type="ECO:0000256" key="2">
    <source>
        <dbReference type="SAM" id="Phobius"/>
    </source>
</evidence>
<gene>
    <name evidence="4" type="ORF">C8N46_101346</name>
</gene>
<dbReference type="InterPro" id="IPR052173">
    <property type="entry name" value="Beta-lactam_resp_regulator"/>
</dbReference>
<dbReference type="Proteomes" id="UP000244090">
    <property type="component" value="Unassembled WGS sequence"/>
</dbReference>
<dbReference type="Pfam" id="PF05569">
    <property type="entry name" value="Peptidase_M56"/>
    <property type="match status" value="1"/>
</dbReference>
<dbReference type="EMBL" id="QBKT01000001">
    <property type="protein sequence ID" value="PTX63741.1"/>
    <property type="molecule type" value="Genomic_DNA"/>
</dbReference>
<feature type="transmembrane region" description="Helical" evidence="2">
    <location>
        <begin position="132"/>
        <end position="152"/>
    </location>
</feature>
<dbReference type="InterPro" id="IPR008756">
    <property type="entry name" value="Peptidase_M56"/>
</dbReference>
<organism evidence="4 5">
    <name type="scientific">Kordia periserrulae</name>
    <dbReference type="NCBI Taxonomy" id="701523"/>
    <lineage>
        <taxon>Bacteria</taxon>
        <taxon>Pseudomonadati</taxon>
        <taxon>Bacteroidota</taxon>
        <taxon>Flavobacteriia</taxon>
        <taxon>Flavobacteriales</taxon>
        <taxon>Flavobacteriaceae</taxon>
        <taxon>Kordia</taxon>
    </lineage>
</organism>
<feature type="transmembrane region" description="Helical" evidence="2">
    <location>
        <begin position="89"/>
        <end position="112"/>
    </location>
</feature>
<sequence length="684" mass="78736">MISYPINATLCLALLLFVYKALLERERMYVFNRYYLLFGLCFAFAVPFITMETVVEIPLTELATTTNLSNIDSSTLGTTLENTTKVSTISVWLMVTISLYAIGYLLFFFRFLQNIYRIFYKIIKSVRVRYKLASLVLLNENVLPHTFLHYIFLKKEAYDTNNIAEELYTHELAHVTQKHTLDIIFIELIQIIFWFNPLLIFYKKAIQLNHEFLADAAVLQSNTQVPRYQHLLLANAHGNHDLRLASNLNFSVTKKRLKMMTKHTTRGRAWLLASLTIPIFTAALFLFSTKVIAQKTIPVTTAKKTAIQTTLQKDAKAAYYKNATFVFEDSKGQKTKKIYTELTVSEKAKLVPPPPKPTANQPTKQQLSDWLDEQKFAIWIDNKVVHNSEITKHDIVHYQQSFVHKNARSKRFPQAYQTHLYTAKGFSALQQKHKPTLGKNVVLHIKEGSDQIRLEKKKADATKTDSKEKVQRKDLLIFITKNETFLVNENYVVSGIDKLDNVLKSELSKMKQKKSITASIIYDTAVSKEFISKTIAVLNNHKIYDITTRNSSSEDEIRLPPPPPAPKKPQIKEVKIPAPTAPPKVTKEEEKRLSIMHKIVKGQKLETMMINGKKHYYVEKNGRTYIFDEDSYMVDKEGNRLPPPPPRSKEKAKKKELEAKKAKEEKAAKKSSDWKEVKKILDKS</sequence>
<feature type="compositionally biased region" description="Basic and acidic residues" evidence="1">
    <location>
        <begin position="647"/>
        <end position="684"/>
    </location>
</feature>
<evidence type="ECO:0000313" key="5">
    <source>
        <dbReference type="Proteomes" id="UP000244090"/>
    </source>
</evidence>
<proteinExistence type="predicted"/>
<comment type="caution">
    <text evidence="4">The sequence shown here is derived from an EMBL/GenBank/DDBJ whole genome shotgun (WGS) entry which is preliminary data.</text>
</comment>
<keyword evidence="2" id="KW-0812">Transmembrane</keyword>
<feature type="transmembrane region" description="Helical" evidence="2">
    <location>
        <begin position="183"/>
        <end position="202"/>
    </location>
</feature>
<dbReference type="AlphaFoldDB" id="A0A2T6C5X8"/>
<dbReference type="OrthoDB" id="1522859at2"/>
<dbReference type="PANTHER" id="PTHR34978:SF3">
    <property type="entry name" value="SLR0241 PROTEIN"/>
    <property type="match status" value="1"/>
</dbReference>
<keyword evidence="2" id="KW-1133">Transmembrane helix</keyword>
<feature type="transmembrane region" description="Helical" evidence="2">
    <location>
        <begin position="34"/>
        <end position="51"/>
    </location>
</feature>
<protein>
    <submittedName>
        <fullName evidence="4">Beta-lactamase regulating signal transducer with metallopeptidase domain</fullName>
    </submittedName>
</protein>
<feature type="region of interest" description="Disordered" evidence="1">
    <location>
        <begin position="635"/>
        <end position="684"/>
    </location>
</feature>